<keyword evidence="3" id="KW-0732">Signal</keyword>
<keyword evidence="1" id="KW-0175">Coiled coil</keyword>
<dbReference type="Pfam" id="PF01551">
    <property type="entry name" value="Peptidase_M23"/>
    <property type="match status" value="1"/>
</dbReference>
<evidence type="ECO:0000313" key="6">
    <source>
        <dbReference type="Proteomes" id="UP000824037"/>
    </source>
</evidence>
<sequence>MRLSVPATARRSARALAVALLAASVVLVGLPAAHADDRDDLEQQQEQNEAEREELAAQLEGTNSELADVYLQLDDIERRLPIAETELATANDELAAAQREAEAVQNRLDVAEAQRADLEDQIGDAETEISDTETAMGEVARSAYRGGQQASTLSVVLEATSAEDFVDQYSVMSSALRTQNQALTDMESLMAVNRNRQARLDAVQERINELKVEADAAVVRAEEARQRAADLLAEIEQLQRQQQERKSELQDLRTQYQDQIAEIEDDNDRIADEIAEIDRREREAERRRQAEARRQAQQQAQSSRGDDRDSGSSGNSGSSGSSGSSGGSSSLIPPISGGLRVTSPYGMRWYPITGGYYMHQGVDLSSPCGQAQRSSAAGTVSAVRPAPNGTHGNQVMINHGTIGGNTYVTVYNHLSRFAVSSGESVSQGETIGYTGATGMVTGCHVHFEVWRNGSTIDPMGLSGF</sequence>
<dbReference type="AlphaFoldDB" id="A0A9D2J5C0"/>
<feature type="region of interest" description="Disordered" evidence="2">
    <location>
        <begin position="281"/>
        <end position="337"/>
    </location>
</feature>
<evidence type="ECO:0000259" key="4">
    <source>
        <dbReference type="Pfam" id="PF01551"/>
    </source>
</evidence>
<dbReference type="SUPFAM" id="SSF51261">
    <property type="entry name" value="Duplicated hybrid motif"/>
    <property type="match status" value="1"/>
</dbReference>
<dbReference type="InterPro" id="IPR050570">
    <property type="entry name" value="Cell_wall_metabolism_enzyme"/>
</dbReference>
<organism evidence="5 6">
    <name type="scientific">Candidatus Ruania gallistercoris</name>
    <dbReference type="NCBI Taxonomy" id="2838746"/>
    <lineage>
        <taxon>Bacteria</taxon>
        <taxon>Bacillati</taxon>
        <taxon>Actinomycetota</taxon>
        <taxon>Actinomycetes</taxon>
        <taxon>Micrococcales</taxon>
        <taxon>Ruaniaceae</taxon>
        <taxon>Ruania</taxon>
    </lineage>
</organism>
<reference evidence="5" key="2">
    <citation type="submission" date="2021-04" db="EMBL/GenBank/DDBJ databases">
        <authorList>
            <person name="Gilroy R."/>
        </authorList>
    </citation>
    <scope>NUCLEOTIDE SEQUENCE</scope>
    <source>
        <strain evidence="5">ChiGjej4B4-7305</strain>
    </source>
</reference>
<dbReference type="Gene3D" id="2.70.70.10">
    <property type="entry name" value="Glucose Permease (Domain IIA)"/>
    <property type="match status" value="1"/>
</dbReference>
<feature type="compositionally biased region" description="Basic and acidic residues" evidence="2">
    <location>
        <begin position="281"/>
        <end position="294"/>
    </location>
</feature>
<evidence type="ECO:0000256" key="2">
    <source>
        <dbReference type="SAM" id="MobiDB-lite"/>
    </source>
</evidence>
<feature type="domain" description="M23ase beta-sheet core" evidence="4">
    <location>
        <begin position="358"/>
        <end position="458"/>
    </location>
</feature>
<comment type="caution">
    <text evidence="5">The sequence shown here is derived from an EMBL/GenBank/DDBJ whole genome shotgun (WGS) entry which is preliminary data.</text>
</comment>
<reference evidence="5" key="1">
    <citation type="journal article" date="2021" name="PeerJ">
        <title>Extensive microbial diversity within the chicken gut microbiome revealed by metagenomics and culture.</title>
        <authorList>
            <person name="Gilroy R."/>
            <person name="Ravi A."/>
            <person name="Getino M."/>
            <person name="Pursley I."/>
            <person name="Horton D.L."/>
            <person name="Alikhan N.F."/>
            <person name="Baker D."/>
            <person name="Gharbi K."/>
            <person name="Hall N."/>
            <person name="Watson M."/>
            <person name="Adriaenssens E.M."/>
            <person name="Foster-Nyarko E."/>
            <person name="Jarju S."/>
            <person name="Secka A."/>
            <person name="Antonio M."/>
            <person name="Oren A."/>
            <person name="Chaudhuri R.R."/>
            <person name="La Ragione R."/>
            <person name="Hildebrand F."/>
            <person name="Pallen M.J."/>
        </authorList>
    </citation>
    <scope>NUCLEOTIDE SEQUENCE</scope>
    <source>
        <strain evidence="5">ChiGjej4B4-7305</strain>
    </source>
</reference>
<protein>
    <submittedName>
        <fullName evidence="5">Peptidoglycan DD-metalloendopeptidase family protein</fullName>
    </submittedName>
</protein>
<dbReference type="InterPro" id="IPR011055">
    <property type="entry name" value="Dup_hybrid_motif"/>
</dbReference>
<dbReference type="Proteomes" id="UP000824037">
    <property type="component" value="Unassembled WGS sequence"/>
</dbReference>
<gene>
    <name evidence="5" type="ORF">H9815_10675</name>
</gene>
<dbReference type="CDD" id="cd12797">
    <property type="entry name" value="M23_peptidase"/>
    <property type="match status" value="1"/>
</dbReference>
<dbReference type="GO" id="GO:0004222">
    <property type="term" value="F:metalloendopeptidase activity"/>
    <property type="evidence" value="ECO:0007669"/>
    <property type="project" value="TreeGrafter"/>
</dbReference>
<dbReference type="Gene3D" id="6.10.250.3150">
    <property type="match status" value="1"/>
</dbReference>
<evidence type="ECO:0000256" key="1">
    <source>
        <dbReference type="SAM" id="Coils"/>
    </source>
</evidence>
<dbReference type="PANTHER" id="PTHR21666">
    <property type="entry name" value="PEPTIDASE-RELATED"/>
    <property type="match status" value="1"/>
</dbReference>
<dbReference type="SUPFAM" id="SSF57997">
    <property type="entry name" value="Tropomyosin"/>
    <property type="match status" value="1"/>
</dbReference>
<name>A0A9D2J5C0_9MICO</name>
<feature type="compositionally biased region" description="Low complexity" evidence="2">
    <location>
        <begin position="311"/>
        <end position="330"/>
    </location>
</feature>
<feature type="coiled-coil region" evidence="1">
    <location>
        <begin position="34"/>
        <end position="135"/>
    </location>
</feature>
<feature type="chain" id="PRO_5038973166" evidence="3">
    <location>
        <begin position="36"/>
        <end position="464"/>
    </location>
</feature>
<dbReference type="EMBL" id="DXBY01000180">
    <property type="protein sequence ID" value="HIZ36234.1"/>
    <property type="molecule type" value="Genomic_DNA"/>
</dbReference>
<dbReference type="InterPro" id="IPR016047">
    <property type="entry name" value="M23ase_b-sheet_dom"/>
</dbReference>
<feature type="signal peptide" evidence="3">
    <location>
        <begin position="1"/>
        <end position="35"/>
    </location>
</feature>
<dbReference type="PANTHER" id="PTHR21666:SF270">
    <property type="entry name" value="MUREIN HYDROLASE ACTIVATOR ENVC"/>
    <property type="match status" value="1"/>
</dbReference>
<accession>A0A9D2J5C0</accession>
<evidence type="ECO:0000313" key="5">
    <source>
        <dbReference type="EMBL" id="HIZ36234.1"/>
    </source>
</evidence>
<evidence type="ECO:0000256" key="3">
    <source>
        <dbReference type="SAM" id="SignalP"/>
    </source>
</evidence>
<proteinExistence type="predicted"/>